<evidence type="ECO:0000313" key="1">
    <source>
        <dbReference type="EMBL" id="GMN69627.1"/>
    </source>
</evidence>
<proteinExistence type="predicted"/>
<organism evidence="1 2">
    <name type="scientific">Ficus carica</name>
    <name type="common">Common fig</name>
    <dbReference type="NCBI Taxonomy" id="3494"/>
    <lineage>
        <taxon>Eukaryota</taxon>
        <taxon>Viridiplantae</taxon>
        <taxon>Streptophyta</taxon>
        <taxon>Embryophyta</taxon>
        <taxon>Tracheophyta</taxon>
        <taxon>Spermatophyta</taxon>
        <taxon>Magnoliopsida</taxon>
        <taxon>eudicotyledons</taxon>
        <taxon>Gunneridae</taxon>
        <taxon>Pentapetalae</taxon>
        <taxon>rosids</taxon>
        <taxon>fabids</taxon>
        <taxon>Rosales</taxon>
        <taxon>Moraceae</taxon>
        <taxon>Ficeae</taxon>
        <taxon>Ficus</taxon>
    </lineage>
</organism>
<dbReference type="AlphaFoldDB" id="A0AA88E7P1"/>
<protein>
    <submittedName>
        <fullName evidence="1">Uncharacterized protein</fullName>
    </submittedName>
</protein>
<reference evidence="1" key="1">
    <citation type="submission" date="2023-07" db="EMBL/GenBank/DDBJ databases">
        <title>draft genome sequence of fig (Ficus carica).</title>
        <authorList>
            <person name="Takahashi T."/>
            <person name="Nishimura K."/>
        </authorList>
    </citation>
    <scope>NUCLEOTIDE SEQUENCE</scope>
</reference>
<comment type="caution">
    <text evidence="1">The sequence shown here is derived from an EMBL/GenBank/DDBJ whole genome shotgun (WGS) entry which is preliminary data.</text>
</comment>
<gene>
    <name evidence="1" type="ORF">TIFTF001_038675</name>
</gene>
<name>A0AA88E7P1_FICCA</name>
<evidence type="ECO:0000313" key="2">
    <source>
        <dbReference type="Proteomes" id="UP001187192"/>
    </source>
</evidence>
<keyword evidence="2" id="KW-1185">Reference proteome</keyword>
<sequence length="75" mass="8425">MKWDKYGEGLASDGVDSVARASFGWRRSCGEAEDRFAIETWNSYCWCPLWATDLKNQRTLPPLATQPSTVPPTTT</sequence>
<accession>A0AA88E7P1</accession>
<dbReference type="EMBL" id="BTGU01000892">
    <property type="protein sequence ID" value="GMN69627.1"/>
    <property type="molecule type" value="Genomic_DNA"/>
</dbReference>
<dbReference type="Proteomes" id="UP001187192">
    <property type="component" value="Unassembled WGS sequence"/>
</dbReference>